<evidence type="ECO:0000313" key="4">
    <source>
        <dbReference type="RefSeq" id="XP_010939546.1"/>
    </source>
</evidence>
<dbReference type="PANTHER" id="PTHR45669">
    <property type="entry name" value="GLUTAREDOXIN DOMAIN-CONTAINING CYSTEINE-RICH PROTEIN CG12206-RELATED"/>
    <property type="match status" value="1"/>
</dbReference>
<proteinExistence type="predicted"/>
<reference evidence="4" key="1">
    <citation type="submission" date="2025-08" db="UniProtKB">
        <authorList>
            <consortium name="RefSeq"/>
        </authorList>
    </citation>
    <scope>IDENTIFICATION</scope>
</reference>
<protein>
    <submittedName>
        <fullName evidence="4">Uncharacterized protein At3g28850</fullName>
    </submittedName>
</protein>
<dbReference type="Pfam" id="PF23733">
    <property type="entry name" value="GRXCR1-2_C"/>
    <property type="match status" value="1"/>
</dbReference>
<accession>A0A6I9S8Q8</accession>
<feature type="domain" description="Glutaredoxin" evidence="2">
    <location>
        <begin position="279"/>
        <end position="346"/>
    </location>
</feature>
<dbReference type="CDD" id="cd03031">
    <property type="entry name" value="GRX_GRX_like"/>
    <property type="match status" value="1"/>
</dbReference>
<dbReference type="PANTHER" id="PTHR45669:SF30">
    <property type="entry name" value="OS04G0641300 PROTEIN"/>
    <property type="match status" value="1"/>
</dbReference>
<dbReference type="InterPro" id="IPR002109">
    <property type="entry name" value="Glutaredoxin"/>
</dbReference>
<feature type="compositionally biased region" description="Basic and acidic residues" evidence="1">
    <location>
        <begin position="73"/>
        <end position="82"/>
    </location>
</feature>
<evidence type="ECO:0000313" key="3">
    <source>
        <dbReference type="Proteomes" id="UP000504607"/>
    </source>
</evidence>
<dbReference type="FunCoup" id="A0A6I9S8Q8">
    <property type="interactions" value="146"/>
</dbReference>
<dbReference type="InParanoid" id="A0A6I9S8Q8"/>
<dbReference type="SUPFAM" id="SSF52833">
    <property type="entry name" value="Thioredoxin-like"/>
    <property type="match status" value="1"/>
</dbReference>
<evidence type="ECO:0000259" key="2">
    <source>
        <dbReference type="Pfam" id="PF00462"/>
    </source>
</evidence>
<dbReference type="Proteomes" id="UP000504607">
    <property type="component" value="Chromosome 15"/>
</dbReference>
<dbReference type="OrthoDB" id="423313at2759"/>
<feature type="region of interest" description="Disordered" evidence="1">
    <location>
        <begin position="1"/>
        <end position="24"/>
    </location>
</feature>
<evidence type="ECO:0000256" key="1">
    <source>
        <dbReference type="SAM" id="MobiDB-lite"/>
    </source>
</evidence>
<organism evidence="3 4">
    <name type="scientific">Elaeis guineensis var. tenera</name>
    <name type="common">Oil palm</name>
    <dbReference type="NCBI Taxonomy" id="51953"/>
    <lineage>
        <taxon>Eukaryota</taxon>
        <taxon>Viridiplantae</taxon>
        <taxon>Streptophyta</taxon>
        <taxon>Embryophyta</taxon>
        <taxon>Tracheophyta</taxon>
        <taxon>Spermatophyta</taxon>
        <taxon>Magnoliopsida</taxon>
        <taxon>Liliopsida</taxon>
        <taxon>Arecaceae</taxon>
        <taxon>Arecoideae</taxon>
        <taxon>Cocoseae</taxon>
        <taxon>Elaeidinae</taxon>
        <taxon>Elaeis</taxon>
    </lineage>
</organism>
<dbReference type="AlphaFoldDB" id="A0A6I9S8Q8"/>
<dbReference type="PROSITE" id="PS51354">
    <property type="entry name" value="GLUTAREDOXIN_2"/>
    <property type="match status" value="1"/>
</dbReference>
<keyword evidence="3" id="KW-1185">Reference proteome</keyword>
<gene>
    <name evidence="4" type="primary">LOC105058350</name>
</gene>
<sequence length="439" mass="47698">MGCTSSKQARRDMRRSRSPYARSYSVPLHEAAGAGCRRNGEGYHVVTLASSTLGSLKLDRGPSPNDLPGSDEEMMKSSHDCGRDGLADDLGKAKAWSEMIERRIPKTPTKTPPNEPETINAWELMEGLEDTSPLRPTSAATGVDRSFSFHTTRDAFPAPESLPTSHLANGSSSLKPGWMQLGPGDSIISDFDPEILATFRNALEEFSPPHPAFGRPPEPPEKVTECRHSSEIPKSQGIVRARINAFQERIDARRATFNSNAAKVAPLDKCPPGGKGKVVFYFTSLRGIRKTYEDCWAVRLILQGYGARIDERDVSMHGGFKEELKEILGAGHGGGRLPRVFADGKYLGGAEEVRQMHEAGELGTALEGCEMAVVGKGGGVVEACEGCGGVRFVPCETCSGSCKVYVEEEEEDEEEEEEGGFRRCPECNENGLVRCPLCC</sequence>
<dbReference type="RefSeq" id="XP_010939546.1">
    <property type="nucleotide sequence ID" value="XM_010941244.3"/>
</dbReference>
<dbReference type="Pfam" id="PF00462">
    <property type="entry name" value="Glutaredoxin"/>
    <property type="match status" value="1"/>
</dbReference>
<feature type="region of interest" description="Disordered" evidence="1">
    <location>
        <begin position="51"/>
        <end position="82"/>
    </location>
</feature>
<name>A0A6I9S8Q8_ELAGV</name>
<dbReference type="InterPro" id="IPR036249">
    <property type="entry name" value="Thioredoxin-like_sf"/>
</dbReference>
<dbReference type="Gene3D" id="3.40.30.10">
    <property type="entry name" value="Glutaredoxin"/>
    <property type="match status" value="1"/>
</dbReference>